<comment type="caution">
    <text evidence="1">The sequence shown here is derived from an EMBL/GenBank/DDBJ whole genome shotgun (WGS) entry which is preliminary data.</text>
</comment>
<gene>
    <name evidence="1" type="primary">TNPO3_6</name>
    <name evidence="1" type="ORF">PHYPSEUDO_013453</name>
</gene>
<organism evidence="1 2">
    <name type="scientific">Phytophthora pseudosyringae</name>
    <dbReference type="NCBI Taxonomy" id="221518"/>
    <lineage>
        <taxon>Eukaryota</taxon>
        <taxon>Sar</taxon>
        <taxon>Stramenopiles</taxon>
        <taxon>Oomycota</taxon>
        <taxon>Peronosporomycetes</taxon>
        <taxon>Peronosporales</taxon>
        <taxon>Peronosporaceae</taxon>
        <taxon>Phytophthora</taxon>
    </lineage>
</organism>
<keyword evidence="2" id="KW-1185">Reference proteome</keyword>
<protein>
    <submittedName>
        <fullName evidence="1">Transportin-3</fullName>
    </submittedName>
</protein>
<name>A0A8T1WI92_9STRA</name>
<dbReference type="EMBL" id="JAGDFM010000007">
    <property type="protein sequence ID" value="KAG7392965.1"/>
    <property type="molecule type" value="Genomic_DNA"/>
</dbReference>
<dbReference type="AlphaFoldDB" id="A0A8T1WI92"/>
<evidence type="ECO:0000313" key="2">
    <source>
        <dbReference type="Proteomes" id="UP000694044"/>
    </source>
</evidence>
<accession>A0A8T1WI92</accession>
<dbReference type="Proteomes" id="UP000694044">
    <property type="component" value="Unassembled WGS sequence"/>
</dbReference>
<proteinExistence type="predicted"/>
<evidence type="ECO:0000313" key="1">
    <source>
        <dbReference type="EMBL" id="KAG7392965.1"/>
    </source>
</evidence>
<sequence length="152" mass="17507">MVFAQRRFALDIVRTLSSHYADNGPPCGLELDMRSLLHRSTYLPENPLLRFREGQAICTKAKLDLALREETENVAVLPLNFRVQPIRARSSEFGMMTTSVYTVDSLDINAIFSVARNRIWGCRYLWPQFTPSRTDLKLVDSPTKYIQYFASQ</sequence>
<reference evidence="1" key="1">
    <citation type="submission" date="2021-02" db="EMBL/GenBank/DDBJ databases">
        <authorList>
            <person name="Palmer J.M."/>
        </authorList>
    </citation>
    <scope>NUCLEOTIDE SEQUENCE</scope>
    <source>
        <strain evidence="1">SCRP734</strain>
    </source>
</reference>